<evidence type="ECO:0000313" key="1">
    <source>
        <dbReference type="EMBL" id="KAF2476248.1"/>
    </source>
</evidence>
<organism evidence="1 2">
    <name type="scientific">Lindgomyces ingoldianus</name>
    <dbReference type="NCBI Taxonomy" id="673940"/>
    <lineage>
        <taxon>Eukaryota</taxon>
        <taxon>Fungi</taxon>
        <taxon>Dikarya</taxon>
        <taxon>Ascomycota</taxon>
        <taxon>Pezizomycotina</taxon>
        <taxon>Dothideomycetes</taxon>
        <taxon>Pleosporomycetidae</taxon>
        <taxon>Pleosporales</taxon>
        <taxon>Lindgomycetaceae</taxon>
        <taxon>Lindgomyces</taxon>
    </lineage>
</organism>
<feature type="non-terminal residue" evidence="1">
    <location>
        <position position="275"/>
    </location>
</feature>
<accession>A0ACB6RAE1</accession>
<gene>
    <name evidence="1" type="ORF">BDR25DRAFT_199454</name>
</gene>
<dbReference type="EMBL" id="MU003494">
    <property type="protein sequence ID" value="KAF2476248.1"/>
    <property type="molecule type" value="Genomic_DNA"/>
</dbReference>
<proteinExistence type="predicted"/>
<reference evidence="1" key="1">
    <citation type="journal article" date="2020" name="Stud. Mycol.">
        <title>101 Dothideomycetes genomes: a test case for predicting lifestyles and emergence of pathogens.</title>
        <authorList>
            <person name="Haridas S."/>
            <person name="Albert R."/>
            <person name="Binder M."/>
            <person name="Bloem J."/>
            <person name="Labutti K."/>
            <person name="Salamov A."/>
            <person name="Andreopoulos B."/>
            <person name="Baker S."/>
            <person name="Barry K."/>
            <person name="Bills G."/>
            <person name="Bluhm B."/>
            <person name="Cannon C."/>
            <person name="Castanera R."/>
            <person name="Culley D."/>
            <person name="Daum C."/>
            <person name="Ezra D."/>
            <person name="Gonzalez J."/>
            <person name="Henrissat B."/>
            <person name="Kuo A."/>
            <person name="Liang C."/>
            <person name="Lipzen A."/>
            <person name="Lutzoni F."/>
            <person name="Magnuson J."/>
            <person name="Mondo S."/>
            <person name="Nolan M."/>
            <person name="Ohm R."/>
            <person name="Pangilinan J."/>
            <person name="Park H.-J."/>
            <person name="Ramirez L."/>
            <person name="Alfaro M."/>
            <person name="Sun H."/>
            <person name="Tritt A."/>
            <person name="Yoshinaga Y."/>
            <person name="Zwiers L.-H."/>
            <person name="Turgeon B."/>
            <person name="Goodwin S."/>
            <person name="Spatafora J."/>
            <person name="Crous P."/>
            <person name="Grigoriev I."/>
        </authorList>
    </citation>
    <scope>NUCLEOTIDE SEQUENCE</scope>
    <source>
        <strain evidence="1">ATCC 200398</strain>
    </source>
</reference>
<keyword evidence="2" id="KW-1185">Reference proteome</keyword>
<evidence type="ECO:0000313" key="2">
    <source>
        <dbReference type="Proteomes" id="UP000799755"/>
    </source>
</evidence>
<name>A0ACB6RAE1_9PLEO</name>
<feature type="non-terminal residue" evidence="1">
    <location>
        <position position="1"/>
    </location>
</feature>
<sequence length="275" mass="29373">IHQITTLPTLIENIAVRPNGHLLLTSLGNATMTMYTINPTCPQPSASILQIAPGSNGISGITEILPDIYAFLAGTWNTSIRRAELGSLSIYALNLRTETPVVKKIVTIAESVGLNGLATVPGSKNLLLASDSVLGAVWRIDISKGTYDLAIKDSLFAPTGPAPSLGINGIRTKDNHFYFANSAQGVFGRVAISALGKVMGPVDVLTRIDASVGSFDDFALDSQGNAWMALHPKGLYFVDMEGKQKKVVNETLLPDPTSARFGRRDLGLQHILYVT</sequence>
<protein>
    <submittedName>
        <fullName evidence="1">Uncharacterized protein</fullName>
    </submittedName>
</protein>
<dbReference type="Proteomes" id="UP000799755">
    <property type="component" value="Unassembled WGS sequence"/>
</dbReference>
<comment type="caution">
    <text evidence="1">The sequence shown here is derived from an EMBL/GenBank/DDBJ whole genome shotgun (WGS) entry which is preliminary data.</text>
</comment>